<accession>A0A1Y1RYI9</accession>
<keyword evidence="9" id="KW-1185">Reference proteome</keyword>
<dbReference type="PIRSF" id="PIRSF006603">
    <property type="entry name" value="DinF"/>
    <property type="match status" value="1"/>
</dbReference>
<proteinExistence type="predicted"/>
<keyword evidence="3" id="KW-1003">Cell membrane</keyword>
<comment type="caution">
    <text evidence="8">The sequence shown here is derived from an EMBL/GenBank/DDBJ whole genome shotgun (WGS) entry which is preliminary data.</text>
</comment>
<feature type="transmembrane region" description="Helical" evidence="7">
    <location>
        <begin position="195"/>
        <end position="215"/>
    </location>
</feature>
<evidence type="ECO:0008006" key="10">
    <source>
        <dbReference type="Google" id="ProtNLM"/>
    </source>
</evidence>
<evidence type="ECO:0000313" key="8">
    <source>
        <dbReference type="EMBL" id="ORC34943.1"/>
    </source>
</evidence>
<dbReference type="PANTHER" id="PTHR42925">
    <property type="entry name" value="MULTIDRUG AND TOXIN EFFLUX PROTEIN MATE FAMILY"/>
    <property type="match status" value="1"/>
</dbReference>
<dbReference type="EMBL" id="MWQY01000011">
    <property type="protein sequence ID" value="ORC34943.1"/>
    <property type="molecule type" value="Genomic_DNA"/>
</dbReference>
<feature type="transmembrane region" description="Helical" evidence="7">
    <location>
        <begin position="131"/>
        <end position="153"/>
    </location>
</feature>
<keyword evidence="6 7" id="KW-0472">Membrane</keyword>
<evidence type="ECO:0000256" key="2">
    <source>
        <dbReference type="ARBA" id="ARBA00022448"/>
    </source>
</evidence>
<name>A0A1Y1RYI9_9SPIO</name>
<dbReference type="InterPro" id="IPR047135">
    <property type="entry name" value="YsiQ"/>
</dbReference>
<feature type="transmembrane region" description="Helical" evidence="7">
    <location>
        <begin position="354"/>
        <end position="377"/>
    </location>
</feature>
<dbReference type="PANTHER" id="PTHR42925:SF2">
    <property type="entry name" value="NA+ DRIVEN MULTIDRUG EFFLUX PUMP"/>
    <property type="match status" value="1"/>
</dbReference>
<dbReference type="GO" id="GO:0005886">
    <property type="term" value="C:plasma membrane"/>
    <property type="evidence" value="ECO:0007669"/>
    <property type="project" value="UniProtKB-SubCell"/>
</dbReference>
<dbReference type="NCBIfam" id="TIGR00797">
    <property type="entry name" value="matE"/>
    <property type="match status" value="1"/>
</dbReference>
<organism evidence="8 9">
    <name type="scientific">Marispirochaeta aestuarii</name>
    <dbReference type="NCBI Taxonomy" id="1963862"/>
    <lineage>
        <taxon>Bacteria</taxon>
        <taxon>Pseudomonadati</taxon>
        <taxon>Spirochaetota</taxon>
        <taxon>Spirochaetia</taxon>
        <taxon>Spirochaetales</taxon>
        <taxon>Spirochaetaceae</taxon>
        <taxon>Marispirochaeta</taxon>
    </lineage>
</organism>
<feature type="transmembrane region" description="Helical" evidence="7">
    <location>
        <begin position="281"/>
        <end position="301"/>
    </location>
</feature>
<dbReference type="InterPro" id="IPR048279">
    <property type="entry name" value="MdtK-like"/>
</dbReference>
<dbReference type="Pfam" id="PF01554">
    <property type="entry name" value="MatE"/>
    <property type="match status" value="2"/>
</dbReference>
<evidence type="ECO:0000256" key="6">
    <source>
        <dbReference type="ARBA" id="ARBA00023136"/>
    </source>
</evidence>
<sequence length="461" mass="49687">MNIRPDRKFLASLVSLALPIAAQSFLLSSVNLIDNFMIGRLGESSIAAVALGNQVYFLVMMLLFGVTSGAGIFVSQFWGKRDLATIHRIQGLTLLVSFCACLIVSVTAVAVPEGLIGLLTTDTAVIREGAQYLRIVAFSYPLTAITFSFVMVLRSCGFTRIPFNAAAAALSTNVVLNAVLIFGMFGFPALGVRGAALGTLIARALETCIIIVLSYRRERPSAAPLKELIDWNMPLIRRIRRTSLPVVFNEIGWSTGMVVLNSVFARIGTEAIAARNIADTVFRMLMVLFVGMGNGAHIMIGNAIGSGNEQSARRLAGQFSLLSPMTAICTGTVLAAVSPLVPQMFSVSPVTSRYIIQFLLIIALVFPFKALSIIQIVGIFRGGGDTRFSMALDVGGVWLIGIPLAITSGLILQWPVWLVFLLASSEEIIKSVIGIYRTISDKWINNLTEDEPGIPLDKAPK</sequence>
<protein>
    <recommendedName>
        <fullName evidence="10">MATE family efflux transporter</fullName>
    </recommendedName>
</protein>
<evidence type="ECO:0000256" key="5">
    <source>
        <dbReference type="ARBA" id="ARBA00022989"/>
    </source>
</evidence>
<keyword evidence="5 7" id="KW-1133">Transmembrane helix</keyword>
<feature type="transmembrane region" description="Helical" evidence="7">
    <location>
        <begin position="321"/>
        <end position="342"/>
    </location>
</feature>
<evidence type="ECO:0000256" key="7">
    <source>
        <dbReference type="SAM" id="Phobius"/>
    </source>
</evidence>
<keyword evidence="2" id="KW-0813">Transport</keyword>
<dbReference type="Proteomes" id="UP000192343">
    <property type="component" value="Unassembled WGS sequence"/>
</dbReference>
<reference evidence="8 9" key="1">
    <citation type="submission" date="2017-03" db="EMBL/GenBank/DDBJ databases">
        <title>Draft Genome sequence of Marispirochaeta sp. strain JC444.</title>
        <authorList>
            <person name="Shivani Y."/>
            <person name="Subhash Y."/>
            <person name="Sasikala C."/>
            <person name="Ramana C."/>
        </authorList>
    </citation>
    <scope>NUCLEOTIDE SEQUENCE [LARGE SCALE GENOMIC DNA]</scope>
    <source>
        <strain evidence="8 9">JC444</strain>
    </source>
</reference>
<feature type="transmembrane region" description="Helical" evidence="7">
    <location>
        <begin position="56"/>
        <end position="79"/>
    </location>
</feature>
<evidence type="ECO:0000313" key="9">
    <source>
        <dbReference type="Proteomes" id="UP000192343"/>
    </source>
</evidence>
<feature type="transmembrane region" description="Helical" evidence="7">
    <location>
        <begin position="397"/>
        <end position="423"/>
    </location>
</feature>
<dbReference type="RefSeq" id="WP_083050953.1">
    <property type="nucleotide sequence ID" value="NZ_MWQY01000011.1"/>
</dbReference>
<dbReference type="GO" id="GO:0042910">
    <property type="term" value="F:xenobiotic transmembrane transporter activity"/>
    <property type="evidence" value="ECO:0007669"/>
    <property type="project" value="InterPro"/>
</dbReference>
<dbReference type="STRING" id="1963862.B4O97_11445"/>
<dbReference type="InterPro" id="IPR002528">
    <property type="entry name" value="MATE_fam"/>
</dbReference>
<evidence type="ECO:0000256" key="4">
    <source>
        <dbReference type="ARBA" id="ARBA00022692"/>
    </source>
</evidence>
<keyword evidence="4 7" id="KW-0812">Transmembrane</keyword>
<dbReference type="OrthoDB" id="9780160at2"/>
<evidence type="ECO:0000256" key="1">
    <source>
        <dbReference type="ARBA" id="ARBA00004651"/>
    </source>
</evidence>
<feature type="transmembrane region" description="Helical" evidence="7">
    <location>
        <begin position="91"/>
        <end position="111"/>
    </location>
</feature>
<comment type="subcellular location">
    <subcellularLocation>
        <location evidence="1">Cell membrane</location>
        <topology evidence="1">Multi-pass membrane protein</topology>
    </subcellularLocation>
</comment>
<feature type="transmembrane region" description="Helical" evidence="7">
    <location>
        <begin position="165"/>
        <end position="189"/>
    </location>
</feature>
<dbReference type="GO" id="GO:0015297">
    <property type="term" value="F:antiporter activity"/>
    <property type="evidence" value="ECO:0007669"/>
    <property type="project" value="InterPro"/>
</dbReference>
<evidence type="ECO:0000256" key="3">
    <source>
        <dbReference type="ARBA" id="ARBA00022475"/>
    </source>
</evidence>
<gene>
    <name evidence="8" type="ORF">B4O97_11445</name>
</gene>
<dbReference type="CDD" id="cd13134">
    <property type="entry name" value="MATE_like_8"/>
    <property type="match status" value="1"/>
</dbReference>
<dbReference type="AlphaFoldDB" id="A0A1Y1RYI9"/>